<reference evidence="1 2" key="1">
    <citation type="journal article" date="2014" name="PLoS Genet.">
        <title>Phylogenetically driven sequencing of extremely halophilic archaea reveals strategies for static and dynamic osmo-response.</title>
        <authorList>
            <person name="Becker E.A."/>
            <person name="Seitzer P.M."/>
            <person name="Tritt A."/>
            <person name="Larsen D."/>
            <person name="Krusor M."/>
            <person name="Yao A.I."/>
            <person name="Wu D."/>
            <person name="Madern D."/>
            <person name="Eisen J.A."/>
            <person name="Darling A.E."/>
            <person name="Facciotti M.T."/>
        </authorList>
    </citation>
    <scope>NUCLEOTIDE SEQUENCE [LARGE SCALE GENOMIC DNA]</scope>
    <source>
        <strain evidence="2">DSM 18310 / JCM 13924 / TL6</strain>
    </source>
</reference>
<name>M0GR08_HALPT</name>
<dbReference type="Proteomes" id="UP000011559">
    <property type="component" value="Unassembled WGS sequence"/>
</dbReference>
<comment type="caution">
    <text evidence="1">The sequence shown here is derived from an EMBL/GenBank/DDBJ whole genome shotgun (WGS) entry which is preliminary data.</text>
</comment>
<accession>M0GR08</accession>
<gene>
    <name evidence="1" type="ORF">C457_01840</name>
</gene>
<keyword evidence="2" id="KW-1185">Reference proteome</keyword>
<sequence>MTAGGPGGAPSEPTDAELVDSVGVEVIIAALSFASAVVFMTRSGIGVGEVVSTTAELPLITVMV</sequence>
<proteinExistence type="predicted"/>
<protein>
    <submittedName>
        <fullName evidence="1">Uncharacterized protein</fullName>
    </submittedName>
</protein>
<evidence type="ECO:0000313" key="2">
    <source>
        <dbReference type="Proteomes" id="UP000011559"/>
    </source>
</evidence>
<dbReference type="EMBL" id="AOLG01000008">
    <property type="protein sequence ID" value="ELZ73983.1"/>
    <property type="molecule type" value="Genomic_DNA"/>
</dbReference>
<dbReference type="AlphaFoldDB" id="M0GR08"/>
<evidence type="ECO:0000313" key="1">
    <source>
        <dbReference type="EMBL" id="ELZ73983.1"/>
    </source>
</evidence>
<organism evidence="1 2">
    <name type="scientific">Haloferax prahovense (strain DSM 18310 / JCM 13924 / TL6)</name>
    <dbReference type="NCBI Taxonomy" id="1227461"/>
    <lineage>
        <taxon>Archaea</taxon>
        <taxon>Methanobacteriati</taxon>
        <taxon>Methanobacteriota</taxon>
        <taxon>Stenosarchaea group</taxon>
        <taxon>Halobacteria</taxon>
        <taxon>Halobacteriales</taxon>
        <taxon>Haloferacaceae</taxon>
        <taxon>Haloferax</taxon>
    </lineage>
</organism>